<proteinExistence type="predicted"/>
<reference evidence="2" key="1">
    <citation type="submission" date="2018-11" db="EMBL/GenBank/DDBJ databases">
        <authorList>
            <person name="Grassa J C."/>
        </authorList>
    </citation>
    <scope>NUCLEOTIDE SEQUENCE [LARGE SCALE GENOMIC DNA]</scope>
</reference>
<evidence type="ECO:0000313" key="3">
    <source>
        <dbReference type="Proteomes" id="UP000596661"/>
    </source>
</evidence>
<dbReference type="AlphaFoldDB" id="A0A803PIM6"/>
<dbReference type="EMBL" id="UZAU01000367">
    <property type="status" value="NOT_ANNOTATED_CDS"/>
    <property type="molecule type" value="Genomic_DNA"/>
</dbReference>
<keyword evidence="3" id="KW-1185">Reference proteome</keyword>
<feature type="compositionally biased region" description="Pro residues" evidence="1">
    <location>
        <begin position="159"/>
        <end position="169"/>
    </location>
</feature>
<organism evidence="2 3">
    <name type="scientific">Cannabis sativa</name>
    <name type="common">Hemp</name>
    <name type="synonym">Marijuana</name>
    <dbReference type="NCBI Taxonomy" id="3483"/>
    <lineage>
        <taxon>Eukaryota</taxon>
        <taxon>Viridiplantae</taxon>
        <taxon>Streptophyta</taxon>
        <taxon>Embryophyta</taxon>
        <taxon>Tracheophyta</taxon>
        <taxon>Spermatophyta</taxon>
        <taxon>Magnoliopsida</taxon>
        <taxon>eudicotyledons</taxon>
        <taxon>Gunneridae</taxon>
        <taxon>Pentapetalae</taxon>
        <taxon>rosids</taxon>
        <taxon>fabids</taxon>
        <taxon>Rosales</taxon>
        <taxon>Cannabaceae</taxon>
        <taxon>Cannabis</taxon>
    </lineage>
</organism>
<dbReference type="Proteomes" id="UP000596661">
    <property type="component" value="Chromosome 4"/>
</dbReference>
<reference evidence="2" key="2">
    <citation type="submission" date="2021-03" db="UniProtKB">
        <authorList>
            <consortium name="EnsemblPlants"/>
        </authorList>
    </citation>
    <scope>IDENTIFICATION</scope>
</reference>
<feature type="compositionally biased region" description="Basic and acidic residues" evidence="1">
    <location>
        <begin position="83"/>
        <end position="106"/>
    </location>
</feature>
<evidence type="ECO:0000313" key="2">
    <source>
        <dbReference type="EnsemblPlants" id="cds.evm.model.04.757"/>
    </source>
</evidence>
<protein>
    <submittedName>
        <fullName evidence="2">Uncharacterized protein</fullName>
    </submittedName>
</protein>
<feature type="region of interest" description="Disordered" evidence="1">
    <location>
        <begin position="35"/>
        <end position="175"/>
    </location>
</feature>
<name>A0A803PIM6_CANSA</name>
<dbReference type="Gramene" id="evm.model.04.757">
    <property type="protein sequence ID" value="cds.evm.model.04.757"/>
    <property type="gene ID" value="evm.TU.04.757"/>
</dbReference>
<evidence type="ECO:0000256" key="1">
    <source>
        <dbReference type="SAM" id="MobiDB-lite"/>
    </source>
</evidence>
<feature type="compositionally biased region" description="Pro residues" evidence="1">
    <location>
        <begin position="139"/>
        <end position="148"/>
    </location>
</feature>
<dbReference type="EnsemblPlants" id="evm.model.04.757">
    <property type="protein sequence ID" value="cds.evm.model.04.757"/>
    <property type="gene ID" value="evm.TU.04.757"/>
</dbReference>
<accession>A0A803PIM6</accession>
<sequence>MGSCQVRLELCDDQWCSIERDGFWSTSSRLRGSLDETQDIEGIGIPLEDPNDTPVRKRLAKRKGLLPSTKRESVSPVQPPPASRDKGKATTFEDRSYVSSSWDERLPNSPPNNSVSFSGRPQAKVARTVESYNVTKSSLPPPPGPPPANQLVVIDLPPSSTPPTSPPQRPSGMAA</sequence>